<organism evidence="5 6">
    <name type="scientific">Laodelphax striatellus</name>
    <name type="common">Small brown planthopper</name>
    <name type="synonym">Delphax striatella</name>
    <dbReference type="NCBI Taxonomy" id="195883"/>
    <lineage>
        <taxon>Eukaryota</taxon>
        <taxon>Metazoa</taxon>
        <taxon>Ecdysozoa</taxon>
        <taxon>Arthropoda</taxon>
        <taxon>Hexapoda</taxon>
        <taxon>Insecta</taxon>
        <taxon>Pterygota</taxon>
        <taxon>Neoptera</taxon>
        <taxon>Paraneoptera</taxon>
        <taxon>Hemiptera</taxon>
        <taxon>Auchenorrhyncha</taxon>
        <taxon>Fulgoroidea</taxon>
        <taxon>Delphacidae</taxon>
        <taxon>Criomorphinae</taxon>
        <taxon>Laodelphax</taxon>
    </lineage>
</organism>
<dbReference type="Gene3D" id="3.30.160.20">
    <property type="match status" value="1"/>
</dbReference>
<dbReference type="InParanoid" id="A0A482WXC5"/>
<feature type="compositionally biased region" description="Basic residues" evidence="2">
    <location>
        <begin position="53"/>
        <end position="68"/>
    </location>
</feature>
<dbReference type="PANTHER" id="PTHR46528">
    <property type="entry name" value="PROTEIN SON"/>
    <property type="match status" value="1"/>
</dbReference>
<name>A0A482WXC5_LAOST</name>
<feature type="region of interest" description="Disordered" evidence="2">
    <location>
        <begin position="603"/>
        <end position="627"/>
    </location>
</feature>
<feature type="region of interest" description="Disordered" evidence="2">
    <location>
        <begin position="30"/>
        <end position="176"/>
    </location>
</feature>
<dbReference type="SMART" id="SM00443">
    <property type="entry name" value="G_patch"/>
    <property type="match status" value="1"/>
</dbReference>
<feature type="compositionally biased region" description="Polar residues" evidence="2">
    <location>
        <begin position="603"/>
        <end position="613"/>
    </location>
</feature>
<feature type="compositionally biased region" description="Basic and acidic residues" evidence="2">
    <location>
        <begin position="559"/>
        <end position="571"/>
    </location>
</feature>
<feature type="compositionally biased region" description="Basic residues" evidence="2">
    <location>
        <begin position="311"/>
        <end position="355"/>
    </location>
</feature>
<comment type="caution">
    <text evidence="5">The sequence shown here is derived from an EMBL/GenBank/DDBJ whole genome shotgun (WGS) entry which is preliminary data.</text>
</comment>
<feature type="compositionally biased region" description="Basic and acidic residues" evidence="2">
    <location>
        <begin position="424"/>
        <end position="445"/>
    </location>
</feature>
<evidence type="ECO:0000313" key="6">
    <source>
        <dbReference type="Proteomes" id="UP000291343"/>
    </source>
</evidence>
<dbReference type="SMART" id="SM00358">
    <property type="entry name" value="DSRM"/>
    <property type="match status" value="1"/>
</dbReference>
<dbReference type="InterPro" id="IPR000467">
    <property type="entry name" value="G_patch_dom"/>
</dbReference>
<dbReference type="AlphaFoldDB" id="A0A482WXC5"/>
<feature type="compositionally biased region" description="Basic residues" evidence="2">
    <location>
        <begin position="76"/>
        <end position="99"/>
    </location>
</feature>
<evidence type="ECO:0000256" key="2">
    <source>
        <dbReference type="SAM" id="MobiDB-lite"/>
    </source>
</evidence>
<feature type="compositionally biased region" description="Basic and acidic residues" evidence="2">
    <location>
        <begin position="356"/>
        <end position="396"/>
    </location>
</feature>
<feature type="region of interest" description="Disordered" evidence="2">
    <location>
        <begin position="542"/>
        <end position="571"/>
    </location>
</feature>
<protein>
    <recommendedName>
        <fullName evidence="7">G-patch domain-containing protein</fullName>
    </recommendedName>
</protein>
<dbReference type="FunCoup" id="A0A482WXC5">
    <property type="interactions" value="39"/>
</dbReference>
<feature type="compositionally biased region" description="Basic and acidic residues" evidence="2">
    <location>
        <begin position="481"/>
        <end position="492"/>
    </location>
</feature>
<proteinExistence type="predicted"/>
<dbReference type="OrthoDB" id="786951at2759"/>
<dbReference type="GO" id="GO:0003723">
    <property type="term" value="F:RNA binding"/>
    <property type="evidence" value="ECO:0007669"/>
    <property type="project" value="UniProtKB-UniRule"/>
</dbReference>
<dbReference type="Pfam" id="PF01585">
    <property type="entry name" value="G-patch"/>
    <property type="match status" value="1"/>
</dbReference>
<evidence type="ECO:0000259" key="3">
    <source>
        <dbReference type="PROSITE" id="PS50137"/>
    </source>
</evidence>
<dbReference type="GO" id="GO:0048024">
    <property type="term" value="P:regulation of mRNA splicing, via spliceosome"/>
    <property type="evidence" value="ECO:0007669"/>
    <property type="project" value="TreeGrafter"/>
</dbReference>
<dbReference type="PROSITE" id="PS50137">
    <property type="entry name" value="DS_RBD"/>
    <property type="match status" value="1"/>
</dbReference>
<feature type="domain" description="DRBM" evidence="3">
    <location>
        <begin position="845"/>
        <end position="915"/>
    </location>
</feature>
<dbReference type="GO" id="GO:0051726">
    <property type="term" value="P:regulation of cell cycle"/>
    <property type="evidence" value="ECO:0007669"/>
    <property type="project" value="InterPro"/>
</dbReference>
<evidence type="ECO:0000256" key="1">
    <source>
        <dbReference type="PROSITE-ProRule" id="PRU00266"/>
    </source>
</evidence>
<dbReference type="STRING" id="195883.A0A482WXC5"/>
<feature type="domain" description="G-patch" evidence="4">
    <location>
        <begin position="774"/>
        <end position="820"/>
    </location>
</feature>
<evidence type="ECO:0000313" key="5">
    <source>
        <dbReference type="EMBL" id="RZF37952.1"/>
    </source>
</evidence>
<evidence type="ECO:0008006" key="7">
    <source>
        <dbReference type="Google" id="ProtNLM"/>
    </source>
</evidence>
<dbReference type="InterPro" id="IPR032922">
    <property type="entry name" value="SON"/>
</dbReference>
<feature type="compositionally biased region" description="Basic residues" evidence="2">
    <location>
        <begin position="397"/>
        <end position="423"/>
    </location>
</feature>
<evidence type="ECO:0000259" key="4">
    <source>
        <dbReference type="PROSITE" id="PS50174"/>
    </source>
</evidence>
<feature type="compositionally biased region" description="Basic and acidic residues" evidence="2">
    <location>
        <begin position="35"/>
        <end position="52"/>
    </location>
</feature>
<dbReference type="InterPro" id="IPR014720">
    <property type="entry name" value="dsRBD_dom"/>
</dbReference>
<reference evidence="5 6" key="1">
    <citation type="journal article" date="2017" name="Gigascience">
        <title>Genome sequence of the small brown planthopper, Laodelphax striatellus.</title>
        <authorList>
            <person name="Zhu J."/>
            <person name="Jiang F."/>
            <person name="Wang X."/>
            <person name="Yang P."/>
            <person name="Bao Y."/>
            <person name="Zhao W."/>
            <person name="Wang W."/>
            <person name="Lu H."/>
            <person name="Wang Q."/>
            <person name="Cui N."/>
            <person name="Li J."/>
            <person name="Chen X."/>
            <person name="Luo L."/>
            <person name="Yu J."/>
            <person name="Kang L."/>
            <person name="Cui F."/>
        </authorList>
    </citation>
    <scope>NUCLEOTIDE SEQUENCE [LARGE SCALE GENOMIC DNA]</scope>
    <source>
        <strain evidence="5">Lst14</strain>
    </source>
</reference>
<keyword evidence="1" id="KW-0694">RNA-binding</keyword>
<sequence length="918" mass="102380">MQSPVKSSNEILSELFGAFNAKPPEITEPALVESSLDKSSSDNEAKIVDKDKKKSKHHKSKKSKKRSRHLSDSDHKKKKKKKKDEKHKHKSKHHKKKSKTKENLENSSSSSDSEKSDKSSTTVDLSKVKIEKVADGKPAPESQLLNDIAPPTENQTSQGSAIDLSDIEPPKGEPLKPFVQSIKKEDDNVDVSQVSANNDSAVDSEKLNKIKSDGENCNATSKVEEVFAVEIEKPKPAVGGKIMIKNLKFSSVFEETVKQVEEQARLKAERYEEGELSDSSSNLRSESKSSSPVPSVEFEAAEKSQSPVKSSRSKHSPSRREHRKRSRSSDKRKHKTSGRSHSSHRSHKDRKTTHRSRSDSRSRLKAKDPPYSSKEKDPYSSKDKDPYLSKERDAKIATKRRRSSERSDSRHHHHHHHHSRHPSRKESDHHDSHRSSDDRHKDGGGSKHGRKRSASPARKKPHRSRSRSRSKATSPRRKERRSSQEKIDKHKLLEIARKNALTMLKQAPPTVGTEPAKATIAAGGKTVDELTDFCKLLSKKDAEGHESISSNTSDSDASESEKPFHHPFQIKDRPSSIVLNIRNAVPMPLKTLQEKTAEQSKVLSQQFPVSSGQLHRKKESDWVPVSPKKDTENIPLPCLPAPVPPPAALATGDKSSSPFVPPLPPLEPPPLPPESIFPVTKETSAPAPQRIDVSTIMTQRLKAMRQLEKNPDDVHARNQMNKAELHMQAWAESKYEPGQFTGSTGARILTPHELAPGSQAWTRPDQLVTATPVKSGMGMTLLQKMGWKPGEGLGKNKEGALEPLLLKVKMDKKGLVAEEESDHTRMKRMNQVQPRVNLKSLEGKHPVSLLNEFCTKRRYGVPTFDLCFEGGPDHKKTFLFKVTVNGIEYKPSVSSLNKKQARVEAAVVCLKAMGVLEP</sequence>
<feature type="compositionally biased region" description="Basic and acidic residues" evidence="2">
    <location>
        <begin position="126"/>
        <end position="135"/>
    </location>
</feature>
<dbReference type="PANTHER" id="PTHR46528:SF1">
    <property type="entry name" value="PROTEIN SON"/>
    <property type="match status" value="1"/>
</dbReference>
<feature type="region of interest" description="Disordered" evidence="2">
    <location>
        <begin position="268"/>
        <end position="492"/>
    </location>
</feature>
<feature type="compositionally biased region" description="Basic residues" evidence="2">
    <location>
        <begin position="447"/>
        <end position="480"/>
    </location>
</feature>
<dbReference type="SUPFAM" id="SSF54768">
    <property type="entry name" value="dsRNA-binding domain-like"/>
    <property type="match status" value="1"/>
</dbReference>
<dbReference type="Proteomes" id="UP000291343">
    <property type="component" value="Unassembled WGS sequence"/>
</dbReference>
<keyword evidence="6" id="KW-1185">Reference proteome</keyword>
<dbReference type="CDD" id="cd19870">
    <property type="entry name" value="DSRM_SON-like"/>
    <property type="match status" value="1"/>
</dbReference>
<accession>A0A482WXC5</accession>
<dbReference type="PROSITE" id="PS50174">
    <property type="entry name" value="G_PATCH"/>
    <property type="match status" value="1"/>
</dbReference>
<dbReference type="EMBL" id="QKKF02022863">
    <property type="protein sequence ID" value="RZF37952.1"/>
    <property type="molecule type" value="Genomic_DNA"/>
</dbReference>
<dbReference type="Pfam" id="PF00035">
    <property type="entry name" value="dsrm"/>
    <property type="match status" value="1"/>
</dbReference>
<gene>
    <name evidence="5" type="ORF">LSTR_LSTR005452</name>
</gene>
<feature type="compositionally biased region" description="Low complexity" evidence="2">
    <location>
        <begin position="277"/>
        <end position="310"/>
    </location>
</feature>